<dbReference type="PROSITE" id="PS51318">
    <property type="entry name" value="TAT"/>
    <property type="match status" value="1"/>
</dbReference>
<organism evidence="6 7">
    <name type="scientific">Labrys wisconsinensis</name>
    <dbReference type="NCBI Taxonomy" id="425677"/>
    <lineage>
        <taxon>Bacteria</taxon>
        <taxon>Pseudomonadati</taxon>
        <taxon>Pseudomonadota</taxon>
        <taxon>Alphaproteobacteria</taxon>
        <taxon>Hyphomicrobiales</taxon>
        <taxon>Xanthobacteraceae</taxon>
        <taxon>Labrys</taxon>
    </lineage>
</organism>
<evidence type="ECO:0000256" key="2">
    <source>
        <dbReference type="ARBA" id="ARBA00007639"/>
    </source>
</evidence>
<dbReference type="RefSeq" id="WP_307271978.1">
    <property type="nucleotide sequence ID" value="NZ_JAUSVX010000003.1"/>
</dbReference>
<evidence type="ECO:0000256" key="1">
    <source>
        <dbReference type="ARBA" id="ARBA00004196"/>
    </source>
</evidence>
<evidence type="ECO:0000256" key="4">
    <source>
        <dbReference type="SAM" id="SignalP"/>
    </source>
</evidence>
<sequence>MSLDRRQFSLSLFAAAAAGALPGAARAEGEKTIALMFDAFDSDFWITGNTILKAKAKANGWTTLESISNRDQNKQNDQVKAMVERKVDGIIFIPTDNNAAIPAIRTANAANVPIVFFNRPPAPNDNKYIAIQADNRKIMQITVQALVDIAKKQGGKYKACVLMGDLGDNNAVQRRDGALDILDQNKDLVEVVARVATEWNTDKAFAGLTNALQANPDINLLVSPSDSQDAVIEQVLKTAGKWHKTGEEGHVLFSGFDGDQNGYRLLSTGYMDVNGVQNLFYEVDLAYGAFKDIWAGKQPAQMLIDPGFAISQATLEAKREDMWGYHVWKEKNP</sequence>
<evidence type="ECO:0000313" key="7">
    <source>
        <dbReference type="Proteomes" id="UP001242480"/>
    </source>
</evidence>
<dbReference type="SUPFAM" id="SSF53822">
    <property type="entry name" value="Periplasmic binding protein-like I"/>
    <property type="match status" value="1"/>
</dbReference>
<comment type="subcellular location">
    <subcellularLocation>
        <location evidence="1">Cell envelope</location>
    </subcellularLocation>
</comment>
<dbReference type="EMBL" id="JAUSVX010000003">
    <property type="protein sequence ID" value="MDQ0469356.1"/>
    <property type="molecule type" value="Genomic_DNA"/>
</dbReference>
<evidence type="ECO:0000256" key="3">
    <source>
        <dbReference type="ARBA" id="ARBA00022729"/>
    </source>
</evidence>
<comment type="caution">
    <text evidence="6">The sequence shown here is derived from an EMBL/GenBank/DDBJ whole genome shotgun (WGS) entry which is preliminary data.</text>
</comment>
<proteinExistence type="inferred from homology"/>
<reference evidence="6 7" key="1">
    <citation type="submission" date="2023-07" db="EMBL/GenBank/DDBJ databases">
        <title>Genomic Encyclopedia of Type Strains, Phase IV (KMG-IV): sequencing the most valuable type-strain genomes for metagenomic binning, comparative biology and taxonomic classification.</title>
        <authorList>
            <person name="Goeker M."/>
        </authorList>
    </citation>
    <scope>NUCLEOTIDE SEQUENCE [LARGE SCALE GENOMIC DNA]</scope>
    <source>
        <strain evidence="6 7">DSM 19619</strain>
    </source>
</reference>
<evidence type="ECO:0000313" key="6">
    <source>
        <dbReference type="EMBL" id="MDQ0469356.1"/>
    </source>
</evidence>
<dbReference type="InterPro" id="IPR028082">
    <property type="entry name" value="Peripla_BP_I"/>
</dbReference>
<gene>
    <name evidence="6" type="ORF">QO011_002367</name>
</gene>
<dbReference type="CDD" id="cd01536">
    <property type="entry name" value="PBP1_ABC_sugar_binding-like"/>
    <property type="match status" value="1"/>
</dbReference>
<keyword evidence="6" id="KW-0813">Transport</keyword>
<keyword evidence="6" id="KW-0762">Sugar transport</keyword>
<dbReference type="Proteomes" id="UP001242480">
    <property type="component" value="Unassembled WGS sequence"/>
</dbReference>
<comment type="similarity">
    <text evidence="2">Belongs to the bacterial solute-binding protein 2 family.</text>
</comment>
<feature type="signal peptide" evidence="4">
    <location>
        <begin position="1"/>
        <end position="27"/>
    </location>
</feature>
<accession>A0ABU0J518</accession>
<dbReference type="Pfam" id="PF13407">
    <property type="entry name" value="Peripla_BP_4"/>
    <property type="match status" value="1"/>
</dbReference>
<dbReference type="PANTHER" id="PTHR46847:SF1">
    <property type="entry name" value="D-ALLOSE-BINDING PERIPLASMIC PROTEIN-RELATED"/>
    <property type="match status" value="1"/>
</dbReference>
<name>A0ABU0J518_9HYPH</name>
<evidence type="ECO:0000259" key="5">
    <source>
        <dbReference type="Pfam" id="PF13407"/>
    </source>
</evidence>
<feature type="domain" description="Periplasmic binding protein" evidence="5">
    <location>
        <begin position="33"/>
        <end position="297"/>
    </location>
</feature>
<dbReference type="InterPro" id="IPR006311">
    <property type="entry name" value="TAT_signal"/>
</dbReference>
<protein>
    <submittedName>
        <fullName evidence="6">ABC-type sugar transport system substrate-binding protein</fullName>
    </submittedName>
</protein>
<feature type="chain" id="PRO_5046784794" evidence="4">
    <location>
        <begin position="28"/>
        <end position="333"/>
    </location>
</feature>
<keyword evidence="7" id="KW-1185">Reference proteome</keyword>
<dbReference type="PANTHER" id="PTHR46847">
    <property type="entry name" value="D-ALLOSE-BINDING PERIPLASMIC PROTEIN-RELATED"/>
    <property type="match status" value="1"/>
</dbReference>
<keyword evidence="3 4" id="KW-0732">Signal</keyword>
<dbReference type="InterPro" id="IPR025997">
    <property type="entry name" value="SBP_2_dom"/>
</dbReference>
<dbReference type="Gene3D" id="3.40.50.2300">
    <property type="match status" value="2"/>
</dbReference>